<feature type="region of interest" description="Disordered" evidence="1">
    <location>
        <begin position="19"/>
        <end position="67"/>
    </location>
</feature>
<proteinExistence type="predicted"/>
<dbReference type="Proteomes" id="UP000215127">
    <property type="component" value="Chromosome 1"/>
</dbReference>
<name>A0A1X7RDZ2_ZYMT9</name>
<feature type="compositionally biased region" description="Basic and acidic residues" evidence="1">
    <location>
        <begin position="20"/>
        <end position="30"/>
    </location>
</feature>
<evidence type="ECO:0000313" key="2">
    <source>
        <dbReference type="EMBL" id="SMQ45460.1"/>
    </source>
</evidence>
<protein>
    <submittedName>
        <fullName evidence="2">Uncharacterized protein</fullName>
    </submittedName>
</protein>
<evidence type="ECO:0000313" key="3">
    <source>
        <dbReference type="Proteomes" id="UP000215127"/>
    </source>
</evidence>
<dbReference type="AlphaFoldDB" id="A0A1X7RDZ2"/>
<reference evidence="2 3" key="1">
    <citation type="submission" date="2016-06" db="EMBL/GenBank/DDBJ databases">
        <authorList>
            <person name="Kjaerup R.B."/>
            <person name="Dalgaard T.S."/>
            <person name="Juul-Madsen H.R."/>
        </authorList>
    </citation>
    <scope>NUCLEOTIDE SEQUENCE [LARGE SCALE GENOMIC DNA]</scope>
</reference>
<accession>A0A1X7RDZ2</accession>
<dbReference type="EMBL" id="LT853692">
    <property type="protein sequence ID" value="SMQ45460.1"/>
    <property type="molecule type" value="Genomic_DNA"/>
</dbReference>
<feature type="compositionally biased region" description="Basic and acidic residues" evidence="1">
    <location>
        <begin position="39"/>
        <end position="48"/>
    </location>
</feature>
<organism evidence="2 3">
    <name type="scientific">Zymoseptoria tritici (strain ST99CH_3D7)</name>
    <dbReference type="NCBI Taxonomy" id="1276538"/>
    <lineage>
        <taxon>Eukaryota</taxon>
        <taxon>Fungi</taxon>
        <taxon>Dikarya</taxon>
        <taxon>Ascomycota</taxon>
        <taxon>Pezizomycotina</taxon>
        <taxon>Dothideomycetes</taxon>
        <taxon>Dothideomycetidae</taxon>
        <taxon>Mycosphaerellales</taxon>
        <taxon>Mycosphaerellaceae</taxon>
        <taxon>Zymoseptoria</taxon>
    </lineage>
</organism>
<sequence>MVEPIIKGRHGQKIFVESSEVQRTHSRTELQEESCAGGQREEARERMAEAGPLMNTPSPCSPIGSLD</sequence>
<evidence type="ECO:0000256" key="1">
    <source>
        <dbReference type="SAM" id="MobiDB-lite"/>
    </source>
</evidence>
<keyword evidence="3" id="KW-1185">Reference proteome</keyword>
<gene>
    <name evidence="2" type="ORF">ZT3D7_G604</name>
</gene>